<reference evidence="2" key="1">
    <citation type="submission" date="2014-03" db="EMBL/GenBank/DDBJ databases">
        <authorList>
            <person name="Casaregola S."/>
        </authorList>
    </citation>
    <scope>NUCLEOTIDE SEQUENCE [LARGE SCALE GENOMIC DNA]</scope>
    <source>
        <strain evidence="2">CLIB 918</strain>
    </source>
</reference>
<name>A0A0J9X8Y3_GEOCN</name>
<evidence type="ECO:0000256" key="1">
    <source>
        <dbReference type="SAM" id="MobiDB-lite"/>
    </source>
</evidence>
<protein>
    <submittedName>
        <fullName evidence="2">Uncharacterized protein</fullName>
    </submittedName>
</protein>
<organism evidence="2 3">
    <name type="scientific">Geotrichum candidum</name>
    <name type="common">Oospora lactis</name>
    <name type="synonym">Dipodascus geotrichum</name>
    <dbReference type="NCBI Taxonomy" id="1173061"/>
    <lineage>
        <taxon>Eukaryota</taxon>
        <taxon>Fungi</taxon>
        <taxon>Dikarya</taxon>
        <taxon>Ascomycota</taxon>
        <taxon>Saccharomycotina</taxon>
        <taxon>Dipodascomycetes</taxon>
        <taxon>Dipodascales</taxon>
        <taxon>Dipodascaceae</taxon>
        <taxon>Geotrichum</taxon>
    </lineage>
</organism>
<feature type="compositionally biased region" description="Polar residues" evidence="1">
    <location>
        <begin position="585"/>
        <end position="599"/>
    </location>
</feature>
<dbReference type="Proteomes" id="UP000242525">
    <property type="component" value="Unassembled WGS sequence"/>
</dbReference>
<feature type="compositionally biased region" description="Basic and acidic residues" evidence="1">
    <location>
        <begin position="208"/>
        <end position="218"/>
    </location>
</feature>
<feature type="compositionally biased region" description="Low complexity" evidence="1">
    <location>
        <begin position="183"/>
        <end position="199"/>
    </location>
</feature>
<comment type="caution">
    <text evidence="2">The sequence shown here is derived from an EMBL/GenBank/DDBJ whole genome shotgun (WGS) entry which is preliminary data.</text>
</comment>
<feature type="region of interest" description="Disordered" evidence="1">
    <location>
        <begin position="462"/>
        <end position="481"/>
    </location>
</feature>
<evidence type="ECO:0000313" key="3">
    <source>
        <dbReference type="Proteomes" id="UP000242525"/>
    </source>
</evidence>
<feature type="region of interest" description="Disordered" evidence="1">
    <location>
        <begin position="1"/>
        <end position="269"/>
    </location>
</feature>
<evidence type="ECO:0000313" key="2">
    <source>
        <dbReference type="EMBL" id="CDO53257.1"/>
    </source>
</evidence>
<gene>
    <name evidence="2" type="ORF">BN980_GECA04s06874g</name>
</gene>
<dbReference type="AlphaFoldDB" id="A0A0J9X8Y3"/>
<feature type="compositionally biased region" description="Polar residues" evidence="1">
    <location>
        <begin position="560"/>
        <end position="571"/>
    </location>
</feature>
<proteinExistence type="predicted"/>
<feature type="compositionally biased region" description="Polar residues" evidence="1">
    <location>
        <begin position="23"/>
        <end position="45"/>
    </location>
</feature>
<dbReference type="EMBL" id="CCBN010000004">
    <property type="protein sequence ID" value="CDO53257.1"/>
    <property type="molecule type" value="Genomic_DNA"/>
</dbReference>
<dbReference type="OrthoDB" id="298344at2759"/>
<feature type="compositionally biased region" description="Low complexity" evidence="1">
    <location>
        <begin position="236"/>
        <end position="245"/>
    </location>
</feature>
<feature type="region of interest" description="Disordered" evidence="1">
    <location>
        <begin position="560"/>
        <end position="600"/>
    </location>
</feature>
<sequence length="670" mass="75163">MIALNEEALPLQVESKKRKAGDISSQQVLKRTANGSLTPLSSPSDNEILDGQTPKHDDTELIEIDGTGTSQSITALRRNAPRASRKKSIVNHLKAEMEASQQAQRKTAPRKKKPAPKKDAAVTKSEESNIEMANPTSGKSFTVAAAKAAHKEASKPSSEIKQPKSEADPQPHATMSVSIDVLKTSSAKKQAFAKKQTQSPKPPAAPVKKQDFSVDKEIVSLSAGSTAATSVKKENNTSTTSNQTQDTASKPDNVQAKPRKRTVAVPPPPLKKVESRFPNRILWAKLCIRDFVLRFDRYAKIPSRFNTALDDITTEWDDRMYKSIVTVCMKFLVHDKSEPLVADPESVDHYFAEIERTVGNIEKVIRLVDEFLLKNSFIEESILYGPIDIEQDDGFDQEYRFLHVLNTLIGVASQTSVVRNAFNDLSQQIRASTAAMNHEIEKADEAFDKLLTKIRASRKEVSNSPPMYLQPKTSEPRKTKKEQLQDLMAKEVAGRAARNRRIAKANKVFNFQTRKLAQRTRPLGTDHFGNTYWQFQPRSVDVNDWGWWIVIEKNSAMPNSLQQPVRRNGASTVEDDEQQQQQQQPAPTSQPVKSRNKLTVSDPGTGELYYFEITSENLKKCLDWLEYQERLYATYKNGGRKHKLLSSGLDTETLIARVIRSLRLLQPSEA</sequence>
<feature type="compositionally biased region" description="Basic residues" evidence="1">
    <location>
        <begin position="79"/>
        <end position="89"/>
    </location>
</feature>
<feature type="compositionally biased region" description="Basic and acidic residues" evidence="1">
    <location>
        <begin position="116"/>
        <end position="127"/>
    </location>
</feature>
<accession>A0A0J9X8Y3</accession>
<keyword evidence="3" id="KW-1185">Reference proteome</keyword>